<dbReference type="GO" id="GO:0043107">
    <property type="term" value="P:type IV pilus-dependent motility"/>
    <property type="evidence" value="ECO:0007669"/>
    <property type="project" value="InterPro"/>
</dbReference>
<keyword evidence="1" id="KW-0175">Coiled coil</keyword>
<dbReference type="GO" id="GO:0043683">
    <property type="term" value="P:type IV pilus assembly"/>
    <property type="evidence" value="ECO:0007669"/>
    <property type="project" value="InterPro"/>
</dbReference>
<dbReference type="AlphaFoldDB" id="A0A1G1Z9B3"/>
<comment type="caution">
    <text evidence="3">The sequence shown here is derived from an EMBL/GenBank/DDBJ whole genome shotgun (WGS) entry which is preliminary data.</text>
</comment>
<feature type="coiled-coil region" evidence="1">
    <location>
        <begin position="51"/>
        <end position="78"/>
    </location>
</feature>
<sequence length="171" mass="18866">MFHKPKEGVTLQIAVAAGLSALIIILVVIVGVDTKNMAERVIETRTEINKRTKQSSEIARLREEAKSAEDKKAILEGTLPQKDELFAFPSEIAQIGLEKDVIPNFIFGSESGKQINYTLTVRGGYTNITEFVKALENNIPFMNISSFNLVLGENAYSINLGGNVFFNGEKE</sequence>
<dbReference type="InterPro" id="IPR014717">
    <property type="entry name" value="Transl_elong_EF1B/ribsomal_bS6"/>
</dbReference>
<proteinExistence type="predicted"/>
<keyword evidence="2" id="KW-1133">Transmembrane helix</keyword>
<dbReference type="EMBL" id="MHJA01000015">
    <property type="protein sequence ID" value="OGY61094.1"/>
    <property type="molecule type" value="Genomic_DNA"/>
</dbReference>
<evidence type="ECO:0000256" key="1">
    <source>
        <dbReference type="SAM" id="Coils"/>
    </source>
</evidence>
<keyword evidence="2" id="KW-0472">Membrane</keyword>
<dbReference type="InterPro" id="IPR007445">
    <property type="entry name" value="PilO"/>
</dbReference>
<name>A0A1G1Z9B3_9BACT</name>
<accession>A0A1G1Z9B3</accession>
<dbReference type="Proteomes" id="UP000176544">
    <property type="component" value="Unassembled WGS sequence"/>
</dbReference>
<gene>
    <name evidence="3" type="ORF">A3I33_01205</name>
</gene>
<feature type="transmembrane region" description="Helical" evidence="2">
    <location>
        <begin position="12"/>
        <end position="32"/>
    </location>
</feature>
<dbReference type="Pfam" id="PF04350">
    <property type="entry name" value="PilO"/>
    <property type="match status" value="1"/>
</dbReference>
<dbReference type="STRING" id="1797692.A3I33_01205"/>
<organism evidence="3 4">
    <name type="scientific">Candidatus Colwellbacteria bacterium RIFCSPLOWO2_02_FULL_45_11</name>
    <dbReference type="NCBI Taxonomy" id="1797692"/>
    <lineage>
        <taxon>Bacteria</taxon>
        <taxon>Candidatus Colwelliibacteriota</taxon>
    </lineage>
</organism>
<evidence type="ECO:0000313" key="4">
    <source>
        <dbReference type="Proteomes" id="UP000176544"/>
    </source>
</evidence>
<evidence type="ECO:0000313" key="3">
    <source>
        <dbReference type="EMBL" id="OGY61094.1"/>
    </source>
</evidence>
<keyword evidence="2" id="KW-0812">Transmembrane</keyword>
<evidence type="ECO:0008006" key="5">
    <source>
        <dbReference type="Google" id="ProtNLM"/>
    </source>
</evidence>
<reference evidence="3 4" key="1">
    <citation type="journal article" date="2016" name="Nat. Commun.">
        <title>Thousands of microbial genomes shed light on interconnected biogeochemical processes in an aquifer system.</title>
        <authorList>
            <person name="Anantharaman K."/>
            <person name="Brown C.T."/>
            <person name="Hug L.A."/>
            <person name="Sharon I."/>
            <person name="Castelle C.J."/>
            <person name="Probst A.J."/>
            <person name="Thomas B.C."/>
            <person name="Singh A."/>
            <person name="Wilkins M.J."/>
            <person name="Karaoz U."/>
            <person name="Brodie E.L."/>
            <person name="Williams K.H."/>
            <person name="Hubbard S.S."/>
            <person name="Banfield J.F."/>
        </authorList>
    </citation>
    <scope>NUCLEOTIDE SEQUENCE [LARGE SCALE GENOMIC DNA]</scope>
</reference>
<dbReference type="Gene3D" id="3.30.70.60">
    <property type="match status" value="1"/>
</dbReference>
<protein>
    <recommendedName>
        <fullName evidence="5">Pilus assembly protein PilO</fullName>
    </recommendedName>
</protein>
<evidence type="ECO:0000256" key="2">
    <source>
        <dbReference type="SAM" id="Phobius"/>
    </source>
</evidence>